<evidence type="ECO:0000313" key="2">
    <source>
        <dbReference type="WBParaSite" id="JU765_v2.g4147.t1"/>
    </source>
</evidence>
<dbReference type="Proteomes" id="UP000887576">
    <property type="component" value="Unplaced"/>
</dbReference>
<evidence type="ECO:0000313" key="1">
    <source>
        <dbReference type="Proteomes" id="UP000887576"/>
    </source>
</evidence>
<proteinExistence type="predicted"/>
<accession>A0AC34R7W9</accession>
<protein>
    <submittedName>
        <fullName evidence="2">Uncharacterized protein</fullName>
    </submittedName>
</protein>
<dbReference type="WBParaSite" id="JU765_v2.g4147.t1">
    <property type="protein sequence ID" value="JU765_v2.g4147.t1"/>
    <property type="gene ID" value="JU765_v2.g4147"/>
</dbReference>
<name>A0AC34R7W9_9BILA</name>
<reference evidence="2" key="1">
    <citation type="submission" date="2022-11" db="UniProtKB">
        <authorList>
            <consortium name="WormBaseParasite"/>
        </authorList>
    </citation>
    <scope>IDENTIFICATION</scope>
</reference>
<sequence>MNSNENMILVPSDSESDPEFDEQCKRLYLEAQANGEEVSSDDEVEFVAKSCQKVRQKVNELTETLLQLSQESSVAPTTTRSISPVHVYSIDLPTEDEQKPVVVSRSVTEVYNDEDVGASTFTQAFEDGLDQMDVRLNSELPNEFDYQEEEEVQPSASSTSHQKERKKTAKLATIKKPEKPATLKELPILIPGLFDRMMESEKNVITANDRRCFKKKDAHGNVIRDGVLIRSKEHPSKGHFYVDYHIGLIKSFVCEYCFENKSNCQDAPRIHHDNIQSFVKDRKKHLKTCPLYEFEQKKLV</sequence>
<organism evidence="1 2">
    <name type="scientific">Panagrolaimus sp. JU765</name>
    <dbReference type="NCBI Taxonomy" id="591449"/>
    <lineage>
        <taxon>Eukaryota</taxon>
        <taxon>Metazoa</taxon>
        <taxon>Ecdysozoa</taxon>
        <taxon>Nematoda</taxon>
        <taxon>Chromadorea</taxon>
        <taxon>Rhabditida</taxon>
        <taxon>Tylenchina</taxon>
        <taxon>Panagrolaimomorpha</taxon>
        <taxon>Panagrolaimoidea</taxon>
        <taxon>Panagrolaimidae</taxon>
        <taxon>Panagrolaimus</taxon>
    </lineage>
</organism>